<dbReference type="Proteomes" id="UP000177371">
    <property type="component" value="Unassembled WGS sequence"/>
</dbReference>
<name>A0A1F4UTL1_UNCKA</name>
<evidence type="ECO:0000313" key="3">
    <source>
        <dbReference type="Proteomes" id="UP000177371"/>
    </source>
</evidence>
<dbReference type="EMBL" id="MEUT01000074">
    <property type="protein sequence ID" value="OGC48140.1"/>
    <property type="molecule type" value="Genomic_DNA"/>
</dbReference>
<comment type="caution">
    <text evidence="2">The sequence shown here is derived from an EMBL/GenBank/DDBJ whole genome shotgun (WGS) entry which is preliminary data.</text>
</comment>
<evidence type="ECO:0000313" key="2">
    <source>
        <dbReference type="EMBL" id="OGC48140.1"/>
    </source>
</evidence>
<proteinExistence type="predicted"/>
<dbReference type="PANTHER" id="PTHR45947">
    <property type="entry name" value="SULFOQUINOVOSYL TRANSFERASE SQD2"/>
    <property type="match status" value="1"/>
</dbReference>
<dbReference type="InterPro" id="IPR001296">
    <property type="entry name" value="Glyco_trans_1"/>
</dbReference>
<accession>A0A1F4UTL1</accession>
<dbReference type="Pfam" id="PF00534">
    <property type="entry name" value="Glycos_transf_1"/>
    <property type="match status" value="1"/>
</dbReference>
<protein>
    <recommendedName>
        <fullName evidence="1">Glycosyl transferase family 1 domain-containing protein</fullName>
    </recommendedName>
</protein>
<organism evidence="2 3">
    <name type="scientific">candidate division WWE3 bacterium RBG_16_37_10</name>
    <dbReference type="NCBI Taxonomy" id="1802610"/>
    <lineage>
        <taxon>Bacteria</taxon>
        <taxon>Katanobacteria</taxon>
    </lineage>
</organism>
<dbReference type="STRING" id="1802610.A2W32_01540"/>
<dbReference type="SUPFAM" id="SSF53756">
    <property type="entry name" value="UDP-Glycosyltransferase/glycogen phosphorylase"/>
    <property type="match status" value="1"/>
</dbReference>
<gene>
    <name evidence="2" type="ORF">A2W32_01540</name>
</gene>
<feature type="domain" description="Glycosyl transferase family 1" evidence="1">
    <location>
        <begin position="198"/>
        <end position="348"/>
    </location>
</feature>
<evidence type="ECO:0000259" key="1">
    <source>
        <dbReference type="Pfam" id="PF00534"/>
    </source>
</evidence>
<dbReference type="PANTHER" id="PTHR45947:SF3">
    <property type="entry name" value="SULFOQUINOVOSYL TRANSFERASE SQD2"/>
    <property type="match status" value="1"/>
</dbReference>
<sequence length="372" mass="42501">MKIALVCDDLIQYGGQEKLVLYLHEIFPEAPLYTSVVSSRWMDLCKKESVELKLSFMQHLPFIEKMNRFYSVFFMHVLAFQNFDFSEYDVVLSVSSRYAHMIITKPGTMHIAYINSPGRMFWEMFGYFENEKISRFKKLSNLFLSFPLSFIKAIDFVSAQKVDLLIANSKIPAKRIEKYYRRNCQVIYPFVDTESFEVQGTKNGGYYLVLTRLAPWKKVDIAITACKNLGLKLKIIGEGPDISRLKLMADENIEFLGFLPEKEKAQFLYGCIALIQTQYEDFGVVPLEAMASGKPVIAYGSGGVTETVLPGITGEFYSEQSTESLMNVLKTFNSDKYSPLECRIRARKFNKNAFKQNILSIVSTSLSSSSQD</sequence>
<dbReference type="InterPro" id="IPR050194">
    <property type="entry name" value="Glycosyltransferase_grp1"/>
</dbReference>
<dbReference type="Gene3D" id="3.40.50.2000">
    <property type="entry name" value="Glycogen Phosphorylase B"/>
    <property type="match status" value="2"/>
</dbReference>
<dbReference type="GO" id="GO:0016757">
    <property type="term" value="F:glycosyltransferase activity"/>
    <property type="evidence" value="ECO:0007669"/>
    <property type="project" value="InterPro"/>
</dbReference>
<reference evidence="2 3" key="1">
    <citation type="journal article" date="2016" name="Nat. Commun.">
        <title>Thousands of microbial genomes shed light on interconnected biogeochemical processes in an aquifer system.</title>
        <authorList>
            <person name="Anantharaman K."/>
            <person name="Brown C.T."/>
            <person name="Hug L.A."/>
            <person name="Sharon I."/>
            <person name="Castelle C.J."/>
            <person name="Probst A.J."/>
            <person name="Thomas B.C."/>
            <person name="Singh A."/>
            <person name="Wilkins M.J."/>
            <person name="Karaoz U."/>
            <person name="Brodie E.L."/>
            <person name="Williams K.H."/>
            <person name="Hubbard S.S."/>
            <person name="Banfield J.F."/>
        </authorList>
    </citation>
    <scope>NUCLEOTIDE SEQUENCE [LARGE SCALE GENOMIC DNA]</scope>
</reference>
<dbReference type="AlphaFoldDB" id="A0A1F4UTL1"/>